<gene>
    <name evidence="4" type="ORF">OW255_11965</name>
</gene>
<evidence type="ECO:0000259" key="3">
    <source>
        <dbReference type="PROSITE" id="PS50977"/>
    </source>
</evidence>
<reference evidence="4" key="1">
    <citation type="submission" date="2022-11" db="EMBL/GenBank/DDBJ databases">
        <title>Lacrimispora xylanolytica sy1, complete genome.</title>
        <authorList>
            <person name="Choi S."/>
        </authorList>
    </citation>
    <scope>NUCLEOTIDE SEQUENCE</scope>
    <source>
        <strain evidence="4">Sy1</strain>
    </source>
</reference>
<dbReference type="Proteomes" id="UP001163115">
    <property type="component" value="Chromosome"/>
</dbReference>
<name>A0ABY7A964_9FIRM</name>
<dbReference type="Pfam" id="PF00440">
    <property type="entry name" value="TetR_N"/>
    <property type="match status" value="1"/>
</dbReference>
<keyword evidence="5" id="KW-1185">Reference proteome</keyword>
<proteinExistence type="predicted"/>
<evidence type="ECO:0000313" key="4">
    <source>
        <dbReference type="EMBL" id="WAJ22293.1"/>
    </source>
</evidence>
<accession>A0ABY7A964</accession>
<sequence length="193" mass="22473">MKSKRQIQKENTRQKILDTAYRVYMEQGFGAPTAEIAREAGISHGSVFSHFQSLNELLECLIESFGTSLALEIRRLAEESGSVEELLKMHLEILSRHEGFYTRLMTERSLLPKEVQYTFANTQTTIAHHFGRIFEEEINKGTIKNIPVHMLYSTWLGMIQYYLWNKDFFAPQGPVISRYSRELKDTFLTLIRC</sequence>
<dbReference type="SUPFAM" id="SSF48498">
    <property type="entry name" value="Tetracyclin repressor-like, C-terminal domain"/>
    <property type="match status" value="1"/>
</dbReference>
<feature type="domain" description="HTH tetR-type" evidence="3">
    <location>
        <begin position="10"/>
        <end position="69"/>
    </location>
</feature>
<dbReference type="PRINTS" id="PR00455">
    <property type="entry name" value="HTHTETR"/>
</dbReference>
<dbReference type="InterPro" id="IPR001647">
    <property type="entry name" value="HTH_TetR"/>
</dbReference>
<evidence type="ECO:0000256" key="1">
    <source>
        <dbReference type="ARBA" id="ARBA00023125"/>
    </source>
</evidence>
<dbReference type="PROSITE" id="PS50977">
    <property type="entry name" value="HTH_TETR_2"/>
    <property type="match status" value="1"/>
</dbReference>
<keyword evidence="1 2" id="KW-0238">DNA-binding</keyword>
<dbReference type="PANTHER" id="PTHR43479">
    <property type="entry name" value="ACREF/ENVCD OPERON REPRESSOR-RELATED"/>
    <property type="match status" value="1"/>
</dbReference>
<dbReference type="Gene3D" id="1.10.357.10">
    <property type="entry name" value="Tetracycline Repressor, domain 2"/>
    <property type="match status" value="1"/>
</dbReference>
<dbReference type="RefSeq" id="WP_024835698.1">
    <property type="nucleotide sequence ID" value="NZ_CP113524.1"/>
</dbReference>
<dbReference type="InterPro" id="IPR036271">
    <property type="entry name" value="Tet_transcr_reg_TetR-rel_C_sf"/>
</dbReference>
<dbReference type="PANTHER" id="PTHR43479:SF11">
    <property type="entry name" value="ACREF_ENVCD OPERON REPRESSOR-RELATED"/>
    <property type="match status" value="1"/>
</dbReference>
<organism evidence="4 5">
    <name type="scientific">Lacrimispora xylanolytica</name>
    <dbReference type="NCBI Taxonomy" id="29375"/>
    <lineage>
        <taxon>Bacteria</taxon>
        <taxon>Bacillati</taxon>
        <taxon>Bacillota</taxon>
        <taxon>Clostridia</taxon>
        <taxon>Lachnospirales</taxon>
        <taxon>Lachnospiraceae</taxon>
        <taxon>Lacrimispora</taxon>
    </lineage>
</organism>
<feature type="DNA-binding region" description="H-T-H motif" evidence="2">
    <location>
        <begin position="32"/>
        <end position="51"/>
    </location>
</feature>
<dbReference type="InterPro" id="IPR050624">
    <property type="entry name" value="HTH-type_Tx_Regulator"/>
</dbReference>
<evidence type="ECO:0000313" key="5">
    <source>
        <dbReference type="Proteomes" id="UP001163115"/>
    </source>
</evidence>
<dbReference type="SUPFAM" id="SSF46689">
    <property type="entry name" value="Homeodomain-like"/>
    <property type="match status" value="1"/>
</dbReference>
<evidence type="ECO:0000256" key="2">
    <source>
        <dbReference type="PROSITE-ProRule" id="PRU00335"/>
    </source>
</evidence>
<protein>
    <submittedName>
        <fullName evidence="4">TetR/AcrR family transcriptional regulator</fullName>
    </submittedName>
</protein>
<dbReference type="InterPro" id="IPR009057">
    <property type="entry name" value="Homeodomain-like_sf"/>
</dbReference>
<dbReference type="EMBL" id="CP113524">
    <property type="protein sequence ID" value="WAJ22293.1"/>
    <property type="molecule type" value="Genomic_DNA"/>
</dbReference>